<dbReference type="AlphaFoldDB" id="A0A7X0IS66"/>
<sequence>MHPIALSIWSTSIAGVRAMVACWAVWVVCFILAVTSGCSSVPLTEGGMLSSYSNLGAPKGKFSKSRVFLDKDKLKDVKKVAIWPTTLTLAAGSRIPNPKDRLLVSNSIDRAICFAMSEKYQIVPIGGSPDLTVKAVITDIVPTQPTVAGAATAISIGSSIALPVQIPRLPLGLGGLAVEAEALDGAGVQRAAILWSRGANSITNKARISKVGDAYDLAAAFGSEFSRMIIAGKEPGGLNIRLPSFYEIRTGLGGKPGSPLCESFGRSPGVIGALGASFGAPPSWTDKGARASSFPAQTSPSVKLAAPVNGERRQTSSALNP</sequence>
<dbReference type="InterPro" id="IPR021747">
    <property type="entry name" value="DUF3313"/>
</dbReference>
<accession>A0A7X0IS66</accession>
<dbReference type="Pfam" id="PF11769">
    <property type="entry name" value="DUF3313"/>
    <property type="match status" value="1"/>
</dbReference>
<protein>
    <recommendedName>
        <fullName evidence="4">DUF3313 domain-containing protein</fullName>
    </recommendedName>
</protein>
<proteinExistence type="predicted"/>
<evidence type="ECO:0000256" key="1">
    <source>
        <dbReference type="SAM" id="MobiDB-lite"/>
    </source>
</evidence>
<dbReference type="RefSeq" id="WP_246806350.1">
    <property type="nucleotide sequence ID" value="NZ_JACHBG010000007.1"/>
</dbReference>
<evidence type="ECO:0000313" key="3">
    <source>
        <dbReference type="Proteomes" id="UP000565576"/>
    </source>
</evidence>
<evidence type="ECO:0000313" key="2">
    <source>
        <dbReference type="EMBL" id="MBB6486180.1"/>
    </source>
</evidence>
<reference evidence="2 3" key="1">
    <citation type="submission" date="2020-08" db="EMBL/GenBank/DDBJ databases">
        <title>Genomic Encyclopedia of Type Strains, Phase IV (KMG-V): Genome sequencing to study the core and pangenomes of soil and plant-associated prokaryotes.</title>
        <authorList>
            <person name="Whitman W."/>
        </authorList>
    </citation>
    <scope>NUCLEOTIDE SEQUENCE [LARGE SCALE GENOMIC DNA]</scope>
    <source>
        <strain evidence="2 3">SEMIA 4060</strain>
    </source>
</reference>
<feature type="region of interest" description="Disordered" evidence="1">
    <location>
        <begin position="284"/>
        <end position="321"/>
    </location>
</feature>
<name>A0A7X0IS66_9HYPH</name>
<organism evidence="2 3">
    <name type="scientific">Rhizobium lusitanum</name>
    <dbReference type="NCBI Taxonomy" id="293958"/>
    <lineage>
        <taxon>Bacteria</taxon>
        <taxon>Pseudomonadati</taxon>
        <taxon>Pseudomonadota</taxon>
        <taxon>Alphaproteobacteria</taxon>
        <taxon>Hyphomicrobiales</taxon>
        <taxon>Rhizobiaceae</taxon>
        <taxon>Rhizobium/Agrobacterium group</taxon>
        <taxon>Rhizobium</taxon>
    </lineage>
</organism>
<comment type="caution">
    <text evidence="2">The sequence shown here is derived from an EMBL/GenBank/DDBJ whole genome shotgun (WGS) entry which is preliminary data.</text>
</comment>
<dbReference type="Proteomes" id="UP000565576">
    <property type="component" value="Unassembled WGS sequence"/>
</dbReference>
<evidence type="ECO:0008006" key="4">
    <source>
        <dbReference type="Google" id="ProtNLM"/>
    </source>
</evidence>
<gene>
    <name evidence="2" type="ORF">GGD46_003475</name>
</gene>
<dbReference type="EMBL" id="JACHBG010000007">
    <property type="protein sequence ID" value="MBB6486180.1"/>
    <property type="molecule type" value="Genomic_DNA"/>
</dbReference>